<comment type="caution">
    <text evidence="2">The sequence shown here is derived from an EMBL/GenBank/DDBJ whole genome shotgun (WGS) entry which is preliminary data.</text>
</comment>
<gene>
    <name evidence="2" type="ORF">NDU88_006435</name>
</gene>
<evidence type="ECO:0000313" key="2">
    <source>
        <dbReference type="EMBL" id="KAJ1109066.1"/>
    </source>
</evidence>
<protein>
    <submittedName>
        <fullName evidence="2">Uncharacterized protein</fullName>
    </submittedName>
</protein>
<proteinExistence type="predicted"/>
<accession>A0AAV7MZ69</accession>
<feature type="compositionally biased region" description="Basic and acidic residues" evidence="1">
    <location>
        <begin position="34"/>
        <end position="46"/>
    </location>
</feature>
<dbReference type="InterPro" id="IPR004244">
    <property type="entry name" value="Transposase_22"/>
</dbReference>
<dbReference type="Proteomes" id="UP001066276">
    <property type="component" value="Chromosome 9"/>
</dbReference>
<dbReference type="PANTHER" id="PTHR11505">
    <property type="entry name" value="L1 TRANSPOSABLE ELEMENT-RELATED"/>
    <property type="match status" value="1"/>
</dbReference>
<evidence type="ECO:0000256" key="1">
    <source>
        <dbReference type="SAM" id="MobiDB-lite"/>
    </source>
</evidence>
<name>A0AAV7MZ69_PLEWA</name>
<organism evidence="2 3">
    <name type="scientific">Pleurodeles waltl</name>
    <name type="common">Iberian ribbed newt</name>
    <dbReference type="NCBI Taxonomy" id="8319"/>
    <lineage>
        <taxon>Eukaryota</taxon>
        <taxon>Metazoa</taxon>
        <taxon>Chordata</taxon>
        <taxon>Craniata</taxon>
        <taxon>Vertebrata</taxon>
        <taxon>Euteleostomi</taxon>
        <taxon>Amphibia</taxon>
        <taxon>Batrachia</taxon>
        <taxon>Caudata</taxon>
        <taxon>Salamandroidea</taxon>
        <taxon>Salamandridae</taxon>
        <taxon>Pleurodelinae</taxon>
        <taxon>Pleurodeles</taxon>
    </lineage>
</organism>
<dbReference type="AlphaFoldDB" id="A0AAV7MZ69"/>
<feature type="compositionally biased region" description="Basic and acidic residues" evidence="1">
    <location>
        <begin position="13"/>
        <end position="27"/>
    </location>
</feature>
<sequence>MTGGKGTKASHQTKLDKCTLIKDDRTSDGNSSRGDTEIGRYPSPKEGEGLCHKDIMKATFSHHRGHTDLDVDLCKMEEKVNVVEDSFAALMTDAKTLRKQVGELQATMVSMVVSLEGYEGRSRRNYFLMVSISERTEGPSADLFLEDLILNMLKPQYLSSIFYIERSHRVPGASPRPGATPRTIIASIFNHKDCDVIFQAARRGLPFKYDNAAISFFPDFSLRVQRFWRSFDEV</sequence>
<keyword evidence="3" id="KW-1185">Reference proteome</keyword>
<dbReference type="EMBL" id="JANPWB010000013">
    <property type="protein sequence ID" value="KAJ1109066.1"/>
    <property type="molecule type" value="Genomic_DNA"/>
</dbReference>
<feature type="region of interest" description="Disordered" evidence="1">
    <location>
        <begin position="1"/>
        <end position="46"/>
    </location>
</feature>
<dbReference type="Gene3D" id="3.30.70.1820">
    <property type="entry name" value="L1 transposable element, RRM domain"/>
    <property type="match status" value="1"/>
</dbReference>
<evidence type="ECO:0000313" key="3">
    <source>
        <dbReference type="Proteomes" id="UP001066276"/>
    </source>
</evidence>
<reference evidence="2" key="1">
    <citation type="journal article" date="2022" name="bioRxiv">
        <title>Sequencing and chromosome-scale assembly of the giantPleurodeles waltlgenome.</title>
        <authorList>
            <person name="Brown T."/>
            <person name="Elewa A."/>
            <person name="Iarovenko S."/>
            <person name="Subramanian E."/>
            <person name="Araus A.J."/>
            <person name="Petzold A."/>
            <person name="Susuki M."/>
            <person name="Suzuki K.-i.T."/>
            <person name="Hayashi T."/>
            <person name="Toyoda A."/>
            <person name="Oliveira C."/>
            <person name="Osipova E."/>
            <person name="Leigh N.D."/>
            <person name="Simon A."/>
            <person name="Yun M.H."/>
        </authorList>
    </citation>
    <scope>NUCLEOTIDE SEQUENCE</scope>
    <source>
        <strain evidence="2">20211129_DDA</strain>
        <tissue evidence="2">Liver</tissue>
    </source>
</reference>